<accession>A0A3N6PYA1</accession>
<name>A0A3N6PYA1_BRACR</name>
<evidence type="ECO:0000313" key="2">
    <source>
        <dbReference type="Proteomes" id="UP000712600"/>
    </source>
</evidence>
<comment type="caution">
    <text evidence="1">The sequence shown here is derived from an EMBL/GenBank/DDBJ whole genome shotgun (WGS) entry which is preliminary data.</text>
</comment>
<organism evidence="1 2">
    <name type="scientific">Brassica cretica</name>
    <name type="common">Mustard</name>
    <dbReference type="NCBI Taxonomy" id="69181"/>
    <lineage>
        <taxon>Eukaryota</taxon>
        <taxon>Viridiplantae</taxon>
        <taxon>Streptophyta</taxon>
        <taxon>Embryophyta</taxon>
        <taxon>Tracheophyta</taxon>
        <taxon>Spermatophyta</taxon>
        <taxon>Magnoliopsida</taxon>
        <taxon>eudicotyledons</taxon>
        <taxon>Gunneridae</taxon>
        <taxon>Pentapetalae</taxon>
        <taxon>rosids</taxon>
        <taxon>malvids</taxon>
        <taxon>Brassicales</taxon>
        <taxon>Brassicaceae</taxon>
        <taxon>Brassiceae</taxon>
        <taxon>Brassica</taxon>
    </lineage>
</organism>
<reference evidence="1" key="1">
    <citation type="submission" date="2019-12" db="EMBL/GenBank/DDBJ databases">
        <title>Genome sequencing and annotation of Brassica cretica.</title>
        <authorList>
            <person name="Studholme D.J."/>
            <person name="Sarris P."/>
        </authorList>
    </citation>
    <scope>NUCLEOTIDE SEQUENCE</scope>
    <source>
        <strain evidence="1">PFS-109/04</strain>
        <tissue evidence="1">Leaf</tissue>
    </source>
</reference>
<dbReference type="Proteomes" id="UP000712600">
    <property type="component" value="Unassembled WGS sequence"/>
</dbReference>
<sequence>MDVMYHRMYFRDTDVAEGFHTLPLLDLINDSFAVGPKRNLAVFGFLFEQVASVVPLALPPAARAGGLLLPYEQYG</sequence>
<protein>
    <submittedName>
        <fullName evidence="1">Uncharacterized protein</fullName>
    </submittedName>
</protein>
<dbReference type="EMBL" id="QGKX02001521">
    <property type="protein sequence ID" value="KAF3508076.1"/>
    <property type="molecule type" value="Genomic_DNA"/>
</dbReference>
<proteinExistence type="predicted"/>
<evidence type="ECO:0000313" key="1">
    <source>
        <dbReference type="EMBL" id="KAF3508076.1"/>
    </source>
</evidence>
<gene>
    <name evidence="1" type="ORF">F2Q69_00007394</name>
</gene>
<dbReference type="AlphaFoldDB" id="A0A3N6PYA1"/>